<evidence type="ECO:0000313" key="2">
    <source>
        <dbReference type="Proteomes" id="UP000182190"/>
    </source>
</evidence>
<proteinExistence type="predicted"/>
<sequence length="40" mass="4509">MDLVLRIFSMICLKLKPESDGGSDIDILKGNLLRGLKIRH</sequence>
<evidence type="ECO:0000313" key="1">
    <source>
        <dbReference type="EMBL" id="VXD21322.1"/>
    </source>
</evidence>
<dbReference type="EMBL" id="CZCS02000197">
    <property type="protein sequence ID" value="VXD21322.1"/>
    <property type="molecule type" value="Genomic_DNA"/>
</dbReference>
<reference evidence="1" key="1">
    <citation type="submission" date="2019-10" db="EMBL/GenBank/DDBJ databases">
        <authorList>
            <consortium name="Genoscope - CEA"/>
            <person name="William W."/>
        </authorList>
    </citation>
    <scope>NUCLEOTIDE SEQUENCE [LARGE SCALE GENOMIC DNA]</scope>
    <source>
        <strain evidence="1">BBR_PRJEB10994</strain>
    </source>
</reference>
<name>A0A7Z9E3E4_9CYAN</name>
<protein>
    <submittedName>
        <fullName evidence="1">Uncharacterized protein</fullName>
    </submittedName>
</protein>
<accession>A0A7Z9E3E4</accession>
<comment type="caution">
    <text evidence="1">The sequence shown here is derived from an EMBL/GenBank/DDBJ whole genome shotgun (WGS) entry which is preliminary data.</text>
</comment>
<dbReference type="AlphaFoldDB" id="A0A7Z9E3E4"/>
<dbReference type="Proteomes" id="UP000182190">
    <property type="component" value="Unassembled WGS sequence"/>
</dbReference>
<organism evidence="1 2">
    <name type="scientific">Planktothrix paucivesiculata PCC 9631</name>
    <dbReference type="NCBI Taxonomy" id="671071"/>
    <lineage>
        <taxon>Bacteria</taxon>
        <taxon>Bacillati</taxon>
        <taxon>Cyanobacteriota</taxon>
        <taxon>Cyanophyceae</taxon>
        <taxon>Oscillatoriophycideae</taxon>
        <taxon>Oscillatoriales</taxon>
        <taxon>Microcoleaceae</taxon>
        <taxon>Planktothrix</taxon>
    </lineage>
</organism>
<gene>
    <name evidence="1" type="ORF">PL9631_560041</name>
</gene>
<keyword evidence="2" id="KW-1185">Reference proteome</keyword>